<dbReference type="SUPFAM" id="SSF53649">
    <property type="entry name" value="Alkaline phosphatase-like"/>
    <property type="match status" value="1"/>
</dbReference>
<comment type="caution">
    <text evidence="1">The sequence shown here is derived from an EMBL/GenBank/DDBJ whole genome shotgun (WGS) entry which is preliminary data.</text>
</comment>
<name>A0A5C6D647_9BACT</name>
<dbReference type="AlphaFoldDB" id="A0A5C6D647"/>
<accession>A0A5C6D647</accession>
<dbReference type="EMBL" id="SJPV01000018">
    <property type="protein sequence ID" value="TWU31177.1"/>
    <property type="molecule type" value="Genomic_DNA"/>
</dbReference>
<proteinExistence type="predicted"/>
<dbReference type="RefSeq" id="WP_146531061.1">
    <property type="nucleotide sequence ID" value="NZ_SJPV01000018.1"/>
</dbReference>
<reference evidence="1 2" key="1">
    <citation type="submission" date="2019-02" db="EMBL/GenBank/DDBJ databases">
        <title>Deep-cultivation of Planctomycetes and their phenomic and genomic characterization uncovers novel biology.</title>
        <authorList>
            <person name="Wiegand S."/>
            <person name="Jogler M."/>
            <person name="Boedeker C."/>
            <person name="Pinto D."/>
            <person name="Vollmers J."/>
            <person name="Rivas-Marin E."/>
            <person name="Kohn T."/>
            <person name="Peeters S.H."/>
            <person name="Heuer A."/>
            <person name="Rast P."/>
            <person name="Oberbeckmann S."/>
            <person name="Bunk B."/>
            <person name="Jeske O."/>
            <person name="Meyerdierks A."/>
            <person name="Storesund J.E."/>
            <person name="Kallscheuer N."/>
            <person name="Luecker S."/>
            <person name="Lage O.M."/>
            <person name="Pohl T."/>
            <person name="Merkel B.J."/>
            <person name="Hornburger P."/>
            <person name="Mueller R.-W."/>
            <person name="Bruemmer F."/>
            <person name="Labrenz M."/>
            <person name="Spormann A.M."/>
            <person name="Op Den Camp H."/>
            <person name="Overmann J."/>
            <person name="Amann R."/>
            <person name="Jetten M.S.M."/>
            <person name="Mascher T."/>
            <person name="Medema M.H."/>
            <person name="Devos D.P."/>
            <person name="Kaster A.-K."/>
            <person name="Ovreas L."/>
            <person name="Rohde M."/>
            <person name="Galperin M.Y."/>
            <person name="Jogler C."/>
        </authorList>
    </citation>
    <scope>NUCLEOTIDE SEQUENCE [LARGE SCALE GENOMIC DNA]</scope>
    <source>
        <strain evidence="1 2">Poly41</strain>
    </source>
</reference>
<dbReference type="InterPro" id="IPR017850">
    <property type="entry name" value="Alkaline_phosphatase_core_sf"/>
</dbReference>
<dbReference type="Gene3D" id="3.30.1120.10">
    <property type="match status" value="1"/>
</dbReference>
<sequence length="104" mass="11851">MPKKTGQSSWSVRQGPWKLIHNGTLGLTGHGKKKWDNSLPRTFLVNLDADPSEEHNLAAKHPDLVKRLTMLHEQWASNVNPPEDQKWVDEFDVPLHRPITLISS</sequence>
<evidence type="ECO:0000313" key="1">
    <source>
        <dbReference type="EMBL" id="TWU31177.1"/>
    </source>
</evidence>
<protein>
    <recommendedName>
        <fullName evidence="3">Arylsulfatase</fullName>
    </recommendedName>
</protein>
<gene>
    <name evidence="1" type="ORF">Poly41_63680</name>
</gene>
<keyword evidence="2" id="KW-1185">Reference proteome</keyword>
<dbReference type="OrthoDB" id="10002062at2"/>
<dbReference type="Proteomes" id="UP000319143">
    <property type="component" value="Unassembled WGS sequence"/>
</dbReference>
<evidence type="ECO:0000313" key="2">
    <source>
        <dbReference type="Proteomes" id="UP000319143"/>
    </source>
</evidence>
<organism evidence="1 2">
    <name type="scientific">Novipirellula artificiosorum</name>
    <dbReference type="NCBI Taxonomy" id="2528016"/>
    <lineage>
        <taxon>Bacteria</taxon>
        <taxon>Pseudomonadati</taxon>
        <taxon>Planctomycetota</taxon>
        <taxon>Planctomycetia</taxon>
        <taxon>Pirellulales</taxon>
        <taxon>Pirellulaceae</taxon>
        <taxon>Novipirellula</taxon>
    </lineage>
</organism>
<evidence type="ECO:0008006" key="3">
    <source>
        <dbReference type="Google" id="ProtNLM"/>
    </source>
</evidence>